<reference evidence="3" key="1">
    <citation type="submission" date="2025-08" db="UniProtKB">
        <authorList>
            <consortium name="RefSeq"/>
        </authorList>
    </citation>
    <scope>IDENTIFICATION</scope>
    <source>
        <tissue evidence="3">Meat</tissue>
    </source>
</reference>
<sequence length="220" mass="23769">MWVCSTGFVWGWSEAQSLRPLRGPTESEPGFQPGPRATSVPGDLRSALPFSSGCGAALGWPHPLQSPCQPLTSDPTASRTSLLEQTCKKEFSIVDQSVTPEYRPYRKEHRSTESHGNPQSRVFARVGLSPECPLRAEKHSPAGEGPEDSPWERSQAVPTRGLGDAGANLSCQQPRVLDEESLQHGGPWAVTAVTAAGAPGDWCSKLKGRQRPYGLRDVSK</sequence>
<dbReference type="GeneID" id="112404619"/>
<accession>A0A341C3E6</accession>
<keyword evidence="2" id="KW-1185">Reference proteome</keyword>
<dbReference type="InParanoid" id="A0A341C3E6"/>
<feature type="region of interest" description="Disordered" evidence="1">
    <location>
        <begin position="133"/>
        <end position="185"/>
    </location>
</feature>
<evidence type="ECO:0000313" key="3">
    <source>
        <dbReference type="RefSeq" id="XP_024608432.1"/>
    </source>
</evidence>
<dbReference type="RefSeq" id="XP_024608432.1">
    <property type="nucleotide sequence ID" value="XM_024752664.1"/>
</dbReference>
<organism evidence="2 3">
    <name type="scientific">Neophocaena asiaeorientalis asiaeorientalis</name>
    <name type="common">Yangtze finless porpoise</name>
    <name type="synonym">Neophocaena phocaenoides subsp. asiaeorientalis</name>
    <dbReference type="NCBI Taxonomy" id="1706337"/>
    <lineage>
        <taxon>Eukaryota</taxon>
        <taxon>Metazoa</taxon>
        <taxon>Chordata</taxon>
        <taxon>Craniata</taxon>
        <taxon>Vertebrata</taxon>
        <taxon>Euteleostomi</taxon>
        <taxon>Mammalia</taxon>
        <taxon>Eutheria</taxon>
        <taxon>Laurasiatheria</taxon>
        <taxon>Artiodactyla</taxon>
        <taxon>Whippomorpha</taxon>
        <taxon>Cetacea</taxon>
        <taxon>Odontoceti</taxon>
        <taxon>Phocoenidae</taxon>
        <taxon>Neophocaena</taxon>
    </lineage>
</organism>
<dbReference type="KEGG" id="nasi:112404619"/>
<gene>
    <name evidence="3" type="primary">LOC112404619</name>
</gene>
<dbReference type="Proteomes" id="UP000252040">
    <property type="component" value="Unplaced"/>
</dbReference>
<protein>
    <submittedName>
        <fullName evidence="3">Uncharacterized protein LOC112404619 isoform X1</fullName>
    </submittedName>
</protein>
<dbReference type="AlphaFoldDB" id="A0A341C3E6"/>
<proteinExistence type="predicted"/>
<feature type="region of interest" description="Disordered" evidence="1">
    <location>
        <begin position="20"/>
        <end position="41"/>
    </location>
</feature>
<name>A0A341C3E6_NEOAA</name>
<evidence type="ECO:0000313" key="2">
    <source>
        <dbReference type="Proteomes" id="UP000252040"/>
    </source>
</evidence>
<evidence type="ECO:0000256" key="1">
    <source>
        <dbReference type="SAM" id="MobiDB-lite"/>
    </source>
</evidence>